<evidence type="ECO:0000313" key="1">
    <source>
        <dbReference type="EMBL" id="TVU62315.1"/>
    </source>
</evidence>
<dbReference type="AlphaFoldDB" id="A0A558GZN1"/>
<protein>
    <submittedName>
        <fullName evidence="1">Uncharacterized protein</fullName>
    </submittedName>
</protein>
<feature type="non-terminal residue" evidence="1">
    <location>
        <position position="174"/>
    </location>
</feature>
<reference evidence="1 2" key="1">
    <citation type="submission" date="2019-07" db="EMBL/GenBank/DDBJ databases">
        <title>Diversity of Bacteria from Kongsfjorden, Arctic.</title>
        <authorList>
            <person name="Yu Y."/>
        </authorList>
    </citation>
    <scope>NUCLEOTIDE SEQUENCE [LARGE SCALE GENOMIC DNA]</scope>
    <source>
        <strain evidence="1 2">SM1923</strain>
    </source>
</reference>
<name>A0A558GZN1_9GAMM</name>
<comment type="caution">
    <text evidence="1">The sequence shown here is derived from an EMBL/GenBank/DDBJ whole genome shotgun (WGS) entry which is preliminary data.</text>
</comment>
<dbReference type="EMBL" id="VNFH01000112">
    <property type="protein sequence ID" value="TVU62315.1"/>
    <property type="molecule type" value="Genomic_DNA"/>
</dbReference>
<dbReference type="OrthoDB" id="10015617at2"/>
<accession>A0A558GZN1</accession>
<evidence type="ECO:0000313" key="2">
    <source>
        <dbReference type="Proteomes" id="UP000319941"/>
    </source>
</evidence>
<gene>
    <name evidence="1" type="ORF">FQP86_17850</name>
</gene>
<organism evidence="1 2">
    <name type="scientific">Cobetia crustatorum</name>
    <dbReference type="NCBI Taxonomy" id="553385"/>
    <lineage>
        <taxon>Bacteria</taxon>
        <taxon>Pseudomonadati</taxon>
        <taxon>Pseudomonadota</taxon>
        <taxon>Gammaproteobacteria</taxon>
        <taxon>Oceanospirillales</taxon>
        <taxon>Halomonadaceae</taxon>
        <taxon>Cobetia</taxon>
    </lineage>
</organism>
<sequence>MLDSHEGFEFDKEDVVPMMQQLLKAGTLELPEPKRPEDVTKTRERNFCRYHRLVGHPTENCYTLKCIIQRMINKGEIITSESKGKSTRVTVNMFSAQKKAREIKGKENRKIIKNAAMITLRSGKQVTSPVKQKVGIARKEVIARQNIDDGNKEGNRATKVAYDVVSHLKGIPAH</sequence>
<dbReference type="RefSeq" id="WP_144728151.1">
    <property type="nucleotide sequence ID" value="NZ_CAWOWR010000023.1"/>
</dbReference>
<dbReference type="Proteomes" id="UP000319941">
    <property type="component" value="Unassembled WGS sequence"/>
</dbReference>
<proteinExistence type="predicted"/>
<keyword evidence="2" id="KW-1185">Reference proteome</keyword>